<evidence type="ECO:0000256" key="1">
    <source>
        <dbReference type="SAM" id="MobiDB-lite"/>
    </source>
</evidence>
<comment type="caution">
    <text evidence="3">The sequence shown here is derived from an EMBL/GenBank/DDBJ whole genome shotgun (WGS) entry which is preliminary data.</text>
</comment>
<accession>A0ABV2VY77</accession>
<proteinExistence type="predicted"/>
<evidence type="ECO:0000313" key="3">
    <source>
        <dbReference type="EMBL" id="MEU0706241.1"/>
    </source>
</evidence>
<dbReference type="Pfam" id="PF01510">
    <property type="entry name" value="Amidase_2"/>
    <property type="match status" value="1"/>
</dbReference>
<gene>
    <name evidence="3" type="ORF">ABZ508_02530</name>
</gene>
<keyword evidence="4" id="KW-1185">Reference proteome</keyword>
<organism evidence="3 4">
    <name type="scientific">Streptomyces lavendulocolor</name>
    <dbReference type="NCBI Taxonomy" id="67316"/>
    <lineage>
        <taxon>Bacteria</taxon>
        <taxon>Bacillati</taxon>
        <taxon>Actinomycetota</taxon>
        <taxon>Actinomycetes</taxon>
        <taxon>Kitasatosporales</taxon>
        <taxon>Streptomycetaceae</taxon>
        <taxon>Streptomyces</taxon>
    </lineage>
</organism>
<protein>
    <submittedName>
        <fullName evidence="3">N-acetylmuramoyl-L-alanine amidase</fullName>
        <ecNumber evidence="3">3.5.1.28</ecNumber>
    </submittedName>
</protein>
<keyword evidence="3" id="KW-0378">Hydrolase</keyword>
<name>A0ABV2VY77_9ACTN</name>
<dbReference type="EMBL" id="JBEXZR010000002">
    <property type="protein sequence ID" value="MEU0706241.1"/>
    <property type="molecule type" value="Genomic_DNA"/>
</dbReference>
<sequence length="336" mass="37112">MAWYPAATRMELQPESDAQAAIRPTQFIVHSIAAPWTARRTYEFWRDSTNLESHFGLGYAGDLGQFIGTETRADANAGANRRPDGTGAVSIETASNLQHSDPWTDEQVEALIELGVWLHQRHGIPLRICRTHDDPGYGYHRLHAAWSTGGTACPGDARVRQFKEAVFPEIVRRATGAAEEPDEPEQPAPTTPALEDPVAIPISESNPRAAQLPADGSWLDIAMADAVLVGPGETYSVVAAVQIDGLQQHAKVQTRFYYRNQQTGDRSYFLPMTHEVVFEVDDDRETVEFNTIVVHHPLTHRVPDGHDLRVQVSAKNPGGVAPAYIRHRTLHGLRGI</sequence>
<evidence type="ECO:0000259" key="2">
    <source>
        <dbReference type="Pfam" id="PF01510"/>
    </source>
</evidence>
<feature type="domain" description="N-acetylmuramoyl-L-alanine amidase" evidence="2">
    <location>
        <begin position="24"/>
        <end position="155"/>
    </location>
</feature>
<dbReference type="EC" id="3.5.1.28" evidence="3"/>
<dbReference type="Gene3D" id="3.40.80.10">
    <property type="entry name" value="Peptidoglycan recognition protein-like"/>
    <property type="match status" value="1"/>
</dbReference>
<evidence type="ECO:0000313" key="4">
    <source>
        <dbReference type="Proteomes" id="UP001550378"/>
    </source>
</evidence>
<dbReference type="GO" id="GO:0008745">
    <property type="term" value="F:N-acetylmuramoyl-L-alanine amidase activity"/>
    <property type="evidence" value="ECO:0007669"/>
    <property type="project" value="UniProtKB-EC"/>
</dbReference>
<dbReference type="InterPro" id="IPR002502">
    <property type="entry name" value="Amidase_domain"/>
</dbReference>
<dbReference type="RefSeq" id="WP_359656491.1">
    <property type="nucleotide sequence ID" value="NZ_JBEXZP010000135.1"/>
</dbReference>
<dbReference type="InterPro" id="IPR036505">
    <property type="entry name" value="Amidase/PGRP_sf"/>
</dbReference>
<feature type="region of interest" description="Disordered" evidence="1">
    <location>
        <begin position="174"/>
        <end position="194"/>
    </location>
</feature>
<dbReference type="Proteomes" id="UP001550378">
    <property type="component" value="Unassembled WGS sequence"/>
</dbReference>
<reference evidence="3 4" key="1">
    <citation type="submission" date="2024-06" db="EMBL/GenBank/DDBJ databases">
        <title>The Natural Products Discovery Center: Release of the First 8490 Sequenced Strains for Exploring Actinobacteria Biosynthetic Diversity.</title>
        <authorList>
            <person name="Kalkreuter E."/>
            <person name="Kautsar S.A."/>
            <person name="Yang D."/>
            <person name="Bader C.D."/>
            <person name="Teijaro C.N."/>
            <person name="Fluegel L."/>
            <person name="Davis C.M."/>
            <person name="Simpson J.R."/>
            <person name="Lauterbach L."/>
            <person name="Steele A.D."/>
            <person name="Gui C."/>
            <person name="Meng S."/>
            <person name="Li G."/>
            <person name="Viehrig K."/>
            <person name="Ye F."/>
            <person name="Su P."/>
            <person name="Kiefer A.F."/>
            <person name="Nichols A."/>
            <person name="Cepeda A.J."/>
            <person name="Yan W."/>
            <person name="Fan B."/>
            <person name="Jiang Y."/>
            <person name="Adhikari A."/>
            <person name="Zheng C.-J."/>
            <person name="Schuster L."/>
            <person name="Cowan T.M."/>
            <person name="Smanski M.J."/>
            <person name="Chevrette M.G."/>
            <person name="De Carvalho L.P.S."/>
            <person name="Shen B."/>
        </authorList>
    </citation>
    <scope>NUCLEOTIDE SEQUENCE [LARGE SCALE GENOMIC DNA]</scope>
    <source>
        <strain evidence="3 4">NPDC006337</strain>
    </source>
</reference>
<dbReference type="SUPFAM" id="SSF55846">
    <property type="entry name" value="N-acetylmuramoyl-L-alanine amidase-like"/>
    <property type="match status" value="1"/>
</dbReference>